<comment type="caution">
    <text evidence="2">The sequence shown here is derived from an EMBL/GenBank/DDBJ whole genome shotgun (WGS) entry which is preliminary data.</text>
</comment>
<proteinExistence type="predicted"/>
<feature type="compositionally biased region" description="Low complexity" evidence="1">
    <location>
        <begin position="41"/>
        <end position="55"/>
    </location>
</feature>
<keyword evidence="3" id="KW-1185">Reference proteome</keyword>
<name>A0ABV5Q9T1_9ACTN</name>
<evidence type="ECO:0000256" key="1">
    <source>
        <dbReference type="SAM" id="MobiDB-lite"/>
    </source>
</evidence>
<organism evidence="2 3">
    <name type="scientific">Nonomuraea roseola</name>
    <dbReference type="NCBI Taxonomy" id="46179"/>
    <lineage>
        <taxon>Bacteria</taxon>
        <taxon>Bacillati</taxon>
        <taxon>Actinomycetota</taxon>
        <taxon>Actinomycetes</taxon>
        <taxon>Streptosporangiales</taxon>
        <taxon>Streptosporangiaceae</taxon>
        <taxon>Nonomuraea</taxon>
    </lineage>
</organism>
<evidence type="ECO:0000313" key="2">
    <source>
        <dbReference type="EMBL" id="MFB9532230.1"/>
    </source>
</evidence>
<gene>
    <name evidence="2" type="ORF">ACFFRN_36965</name>
</gene>
<feature type="region of interest" description="Disordered" evidence="1">
    <location>
        <begin position="1"/>
        <end position="77"/>
    </location>
</feature>
<evidence type="ECO:0000313" key="3">
    <source>
        <dbReference type="Proteomes" id="UP001589646"/>
    </source>
</evidence>
<accession>A0ABV5Q9T1</accession>
<dbReference type="EMBL" id="JBHMCE010000013">
    <property type="protein sequence ID" value="MFB9532230.1"/>
    <property type="molecule type" value="Genomic_DNA"/>
</dbReference>
<reference evidence="2 3" key="1">
    <citation type="submission" date="2024-09" db="EMBL/GenBank/DDBJ databases">
        <authorList>
            <person name="Sun Q."/>
            <person name="Mori K."/>
        </authorList>
    </citation>
    <scope>NUCLEOTIDE SEQUENCE [LARGE SCALE GENOMIC DNA]</scope>
    <source>
        <strain evidence="2 3">JCM 3323</strain>
    </source>
</reference>
<dbReference type="RefSeq" id="WP_379479199.1">
    <property type="nucleotide sequence ID" value="NZ_JBHMCE010000013.1"/>
</dbReference>
<sequence length="95" mass="10438">MEAARLVPPQARGSGWVRPVPAPPYRTAPSPRRTADDQGQATAPTARRPSTARTPGSASARPAEPRAQRPLPDPCATFRDLRRDYCYEVLDDLTR</sequence>
<dbReference type="Proteomes" id="UP001589646">
    <property type="component" value="Unassembled WGS sequence"/>
</dbReference>
<protein>
    <submittedName>
        <fullName evidence="2">Uncharacterized protein</fullName>
    </submittedName>
</protein>